<dbReference type="OrthoDB" id="7950418at2"/>
<gene>
    <name evidence="6" type="ORF">E4U02_09820</name>
</gene>
<sequence>MSAAVDAPGTTWLDSRMRDRRRRGGRAALVLLGVLALAGCAPALPSLSPSAAGGSPGPTGLPESQAPDGVVPGRLPPPLVIAHEVPYPSGTLFDPVRDDAVTYLTRSPILAQSLAPFSCELSTISPRDQAQVRVLGVEAVACLDRAYRPLVEAAGFEFTSPVLEFSEISCGENSSTGEYCVDTAAIFLDAQHVLGQYGDTRLGPLWVVAHEYAHHLQGLAGLWDARLATLAAGVDDLEANRRFELQATCLGAQALAAWDQAGWSGRDAEEFVRQFGPTDTDTHGTGESNLSWIATGLSSGELIACDTWSARPADVD</sequence>
<dbReference type="RefSeq" id="WP_135114663.1">
    <property type="nucleotide sequence ID" value="NZ_JADGLL010000022.1"/>
</dbReference>
<dbReference type="PANTHER" id="PTHR30168">
    <property type="entry name" value="PUTATIVE MEMBRANE PROTEIN YPFJ"/>
    <property type="match status" value="1"/>
</dbReference>
<dbReference type="AlphaFoldDB" id="A0A4Y9FWH5"/>
<keyword evidence="7" id="KW-1185">Reference proteome</keyword>
<evidence type="ECO:0000256" key="1">
    <source>
        <dbReference type="ARBA" id="ARBA00004167"/>
    </source>
</evidence>
<dbReference type="EMBL" id="SPQB01000022">
    <property type="protein sequence ID" value="TFU32589.1"/>
    <property type="molecule type" value="Genomic_DNA"/>
</dbReference>
<accession>A0A4Y9FWH5</accession>
<reference evidence="6 7" key="1">
    <citation type="submission" date="2019-03" db="EMBL/GenBank/DDBJ databases">
        <title>Diversity of the mouse oral microbiome.</title>
        <authorList>
            <person name="Joseph S."/>
            <person name="Aduse-Opoku J."/>
            <person name="Curtis M."/>
            <person name="Wade W."/>
            <person name="Hashim A."/>
        </authorList>
    </citation>
    <scope>NUCLEOTIDE SEQUENCE [LARGE SCALE GENOMIC DNA]</scope>
    <source>
        <strain evidence="6 7">P1012</strain>
    </source>
</reference>
<dbReference type="PANTHER" id="PTHR30168:SF0">
    <property type="entry name" value="INNER MEMBRANE PROTEIN"/>
    <property type="match status" value="1"/>
</dbReference>
<name>A0A4Y9FWH5_9MICO</name>
<dbReference type="InterPro" id="IPR007343">
    <property type="entry name" value="Uncharacterised_pept_Zn_put"/>
</dbReference>
<proteinExistence type="predicted"/>
<evidence type="ECO:0000256" key="4">
    <source>
        <dbReference type="ARBA" id="ARBA00023136"/>
    </source>
</evidence>
<evidence type="ECO:0000313" key="6">
    <source>
        <dbReference type="EMBL" id="TFU32589.1"/>
    </source>
</evidence>
<evidence type="ECO:0000313" key="7">
    <source>
        <dbReference type="Proteomes" id="UP000298358"/>
    </source>
</evidence>
<evidence type="ECO:0000256" key="2">
    <source>
        <dbReference type="ARBA" id="ARBA00022692"/>
    </source>
</evidence>
<comment type="caution">
    <text evidence="6">The sequence shown here is derived from an EMBL/GenBank/DDBJ whole genome shotgun (WGS) entry which is preliminary data.</text>
</comment>
<comment type="subcellular location">
    <subcellularLocation>
        <location evidence="1">Membrane</location>
        <topology evidence="1">Single-pass membrane protein</topology>
    </subcellularLocation>
</comment>
<organism evidence="6 7">
    <name type="scientific">Microbacterium paludicola</name>
    <dbReference type="NCBI Taxonomy" id="300019"/>
    <lineage>
        <taxon>Bacteria</taxon>
        <taxon>Bacillati</taxon>
        <taxon>Actinomycetota</taxon>
        <taxon>Actinomycetes</taxon>
        <taxon>Micrococcales</taxon>
        <taxon>Microbacteriaceae</taxon>
        <taxon>Microbacterium</taxon>
    </lineage>
</organism>
<keyword evidence="2" id="KW-0812">Transmembrane</keyword>
<evidence type="ECO:0008006" key="8">
    <source>
        <dbReference type="Google" id="ProtNLM"/>
    </source>
</evidence>
<dbReference type="GO" id="GO:0016020">
    <property type="term" value="C:membrane"/>
    <property type="evidence" value="ECO:0007669"/>
    <property type="project" value="UniProtKB-SubCell"/>
</dbReference>
<keyword evidence="4" id="KW-0472">Membrane</keyword>
<evidence type="ECO:0000256" key="5">
    <source>
        <dbReference type="SAM" id="MobiDB-lite"/>
    </source>
</evidence>
<protein>
    <recommendedName>
        <fullName evidence="8">Neutral zinc metallopeptidase</fullName>
    </recommendedName>
</protein>
<feature type="region of interest" description="Disordered" evidence="5">
    <location>
        <begin position="49"/>
        <end position="73"/>
    </location>
</feature>
<keyword evidence="3" id="KW-1133">Transmembrane helix</keyword>
<dbReference type="Proteomes" id="UP000298358">
    <property type="component" value="Unassembled WGS sequence"/>
</dbReference>
<evidence type="ECO:0000256" key="3">
    <source>
        <dbReference type="ARBA" id="ARBA00022989"/>
    </source>
</evidence>